<dbReference type="CDD" id="cd01043">
    <property type="entry name" value="DPS"/>
    <property type="match status" value="1"/>
</dbReference>
<dbReference type="InterPro" id="IPR008331">
    <property type="entry name" value="Ferritin_DPS_dom"/>
</dbReference>
<dbReference type="InterPro" id="IPR012347">
    <property type="entry name" value="Ferritin-like"/>
</dbReference>
<evidence type="ECO:0000259" key="3">
    <source>
        <dbReference type="Pfam" id="PF00210"/>
    </source>
</evidence>
<dbReference type="Proteomes" id="UP000662783">
    <property type="component" value="Chromosome"/>
</dbReference>
<dbReference type="PROSITE" id="PS00819">
    <property type="entry name" value="DPS_2"/>
    <property type="match status" value="1"/>
</dbReference>
<comment type="similarity">
    <text evidence="1 2">Belongs to the Dps family.</text>
</comment>
<feature type="domain" description="Ferritin/DPS" evidence="3">
    <location>
        <begin position="28"/>
        <end position="163"/>
    </location>
</feature>
<dbReference type="InterPro" id="IPR023188">
    <property type="entry name" value="DPS_DNA-bd_CS"/>
</dbReference>
<dbReference type="PRINTS" id="PR01346">
    <property type="entry name" value="HELNAPAPROT"/>
</dbReference>
<dbReference type="GO" id="GO:0016722">
    <property type="term" value="F:oxidoreductase activity, acting on metal ions"/>
    <property type="evidence" value="ECO:0007669"/>
    <property type="project" value="InterPro"/>
</dbReference>
<organism evidence="4 5">
    <name type="scientific">Fulvivirga lutea</name>
    <dbReference type="NCBI Taxonomy" id="2810512"/>
    <lineage>
        <taxon>Bacteria</taxon>
        <taxon>Pseudomonadati</taxon>
        <taxon>Bacteroidota</taxon>
        <taxon>Cytophagia</taxon>
        <taxon>Cytophagales</taxon>
        <taxon>Fulvivirgaceae</taxon>
        <taxon>Fulvivirga</taxon>
    </lineage>
</organism>
<dbReference type="InterPro" id="IPR002177">
    <property type="entry name" value="DPS_DNA-bd"/>
</dbReference>
<accession>A0A975A2G4</accession>
<evidence type="ECO:0000256" key="1">
    <source>
        <dbReference type="ARBA" id="ARBA00009497"/>
    </source>
</evidence>
<dbReference type="Gene3D" id="1.20.1260.10">
    <property type="match status" value="1"/>
</dbReference>
<dbReference type="EMBL" id="CP070608">
    <property type="protein sequence ID" value="QSE99444.1"/>
    <property type="molecule type" value="Genomic_DNA"/>
</dbReference>
<name>A0A975A2G4_9BACT</name>
<dbReference type="GO" id="GO:0008199">
    <property type="term" value="F:ferric iron binding"/>
    <property type="evidence" value="ECO:0007669"/>
    <property type="project" value="InterPro"/>
</dbReference>
<dbReference type="PIRSF" id="PIRSF005900">
    <property type="entry name" value="Dps"/>
    <property type="match status" value="1"/>
</dbReference>
<dbReference type="SUPFAM" id="SSF47240">
    <property type="entry name" value="Ferritin-like"/>
    <property type="match status" value="1"/>
</dbReference>
<dbReference type="Pfam" id="PF00210">
    <property type="entry name" value="Ferritin"/>
    <property type="match status" value="1"/>
</dbReference>
<dbReference type="InterPro" id="IPR009078">
    <property type="entry name" value="Ferritin-like_SF"/>
</dbReference>
<reference evidence="4" key="1">
    <citation type="submission" date="2021-02" db="EMBL/GenBank/DDBJ databases">
        <title>Fulvivirga sp. S481 isolated from sea water.</title>
        <authorList>
            <person name="Bae S.S."/>
            <person name="Baek K."/>
        </authorList>
    </citation>
    <scope>NUCLEOTIDE SEQUENCE</scope>
    <source>
        <strain evidence="4">S481</strain>
    </source>
</reference>
<keyword evidence="5" id="KW-1185">Reference proteome</keyword>
<protein>
    <submittedName>
        <fullName evidence="4">DNA starvation/stationary phase protection protein</fullName>
    </submittedName>
</protein>
<proteinExistence type="inferred from homology"/>
<dbReference type="AlphaFoldDB" id="A0A975A2G4"/>
<sequence>MIKEKVKTKQKTFARLGYTKMETAEITDAMNKLLANFSVHYQKLRNFHWNVKGADFYDIHENFEEQYNEAIEAIDDVAERIRVFGQTPMSTMGEYISTSEIKETGTDLSALEMVSEVLKDYEILLEHMFNVIEISIENGDSGTEDMMKGFVKSIEKRYWMWTAFSHKG</sequence>
<evidence type="ECO:0000313" key="4">
    <source>
        <dbReference type="EMBL" id="QSE99444.1"/>
    </source>
</evidence>
<dbReference type="PANTHER" id="PTHR42932:SF1">
    <property type="entry name" value="GENERAL STRESS PROTEIN 20U"/>
    <property type="match status" value="1"/>
</dbReference>
<dbReference type="KEGG" id="fuv:JR347_17760"/>
<evidence type="ECO:0000313" key="5">
    <source>
        <dbReference type="Proteomes" id="UP000662783"/>
    </source>
</evidence>
<dbReference type="PANTHER" id="PTHR42932">
    <property type="entry name" value="GENERAL STRESS PROTEIN 20U"/>
    <property type="match status" value="1"/>
</dbReference>
<evidence type="ECO:0000256" key="2">
    <source>
        <dbReference type="RuleBase" id="RU003875"/>
    </source>
</evidence>
<gene>
    <name evidence="4" type="ORF">JR347_17760</name>
</gene>